<organism evidence="2 3">
    <name type="scientific">Auritidibacter ignavus</name>
    <dbReference type="NCBI Taxonomy" id="678932"/>
    <lineage>
        <taxon>Bacteria</taxon>
        <taxon>Bacillati</taxon>
        <taxon>Actinomycetota</taxon>
        <taxon>Actinomycetes</taxon>
        <taxon>Micrococcales</taxon>
        <taxon>Micrococcaceae</taxon>
        <taxon>Auritidibacter</taxon>
    </lineage>
</organism>
<dbReference type="InterPro" id="IPR004007">
    <property type="entry name" value="DhaL_dom"/>
</dbReference>
<dbReference type="Proteomes" id="UP001224674">
    <property type="component" value="Chromosome"/>
</dbReference>
<gene>
    <name evidence="2" type="ORF">QDX21_01045</name>
</gene>
<evidence type="ECO:0000313" key="3">
    <source>
        <dbReference type="Proteomes" id="UP001224674"/>
    </source>
</evidence>
<dbReference type="SUPFAM" id="SSF101473">
    <property type="entry name" value="DhaL-like"/>
    <property type="match status" value="1"/>
</dbReference>
<dbReference type="GO" id="GO:0006071">
    <property type="term" value="P:glycerol metabolic process"/>
    <property type="evidence" value="ECO:0007669"/>
    <property type="project" value="InterPro"/>
</dbReference>
<sequence>MSTESFTTQVQTTSHAIRDVLRWLKLSESALGNASDRLNAINIFPVADGDTGSNMYATISASRAALMARVESLSDDQQATMTVGDCLGVAGRAALDHAHGNSGTLIAVIINAMAPPLDGATRLSAPLFLAGLQRARTAAWAALSDPQEGTMLSVLEAATQAAQTGLQELNYAEEDRRHSRKTLEVVVNSVVEAAWRSAVETEHQLHELTEAHVVDAGGMGLLLVLDALRASVRGQRLDPDILDSLNGFHPQYPHVHQDMDVEEGFEVMCSLELTPLDAATLRFGLDEIGDSVIMSPMTMSEDQAGTVRWRLHVHVPESEQALDLIRRVGEPENLTITALHEIDDEHCHTHDNHQH</sequence>
<protein>
    <submittedName>
        <fullName evidence="2">DAK2 domain-containing protein</fullName>
    </submittedName>
</protein>
<dbReference type="Gene3D" id="1.25.40.340">
    <property type="match status" value="1"/>
</dbReference>
<dbReference type="InterPro" id="IPR050270">
    <property type="entry name" value="DegV_domain_contain"/>
</dbReference>
<evidence type="ECO:0000259" key="1">
    <source>
        <dbReference type="PROSITE" id="PS51480"/>
    </source>
</evidence>
<dbReference type="RefSeq" id="WP_279674942.1">
    <property type="nucleotide sequence ID" value="NZ_CP122566.1"/>
</dbReference>
<dbReference type="PANTHER" id="PTHR33434">
    <property type="entry name" value="DEGV DOMAIN-CONTAINING PROTEIN DR_1986-RELATED"/>
    <property type="match status" value="1"/>
</dbReference>
<dbReference type="PANTHER" id="PTHR33434:SF4">
    <property type="entry name" value="PHOSPHATASE PROTEIN"/>
    <property type="match status" value="1"/>
</dbReference>
<reference evidence="2 3" key="1">
    <citation type="submission" date="2023-03" db="EMBL/GenBank/DDBJ databases">
        <title>Complete genome sequences of several Auritidibacter ignavus strains isolated from ear infections.</title>
        <authorList>
            <person name="Baehr T."/>
            <person name="Baumhoegger A.M."/>
        </authorList>
    </citation>
    <scope>NUCLEOTIDE SEQUENCE [LARGE SCALE GENOMIC DNA]</scope>
    <source>
        <strain evidence="2 3">BABAE-6</strain>
    </source>
</reference>
<dbReference type="Pfam" id="PF21645">
    <property type="entry name" value="FakA-like_M"/>
    <property type="match status" value="1"/>
</dbReference>
<keyword evidence="3" id="KW-1185">Reference proteome</keyword>
<feature type="domain" description="DhaL" evidence="1">
    <location>
        <begin position="18"/>
        <end position="230"/>
    </location>
</feature>
<dbReference type="InterPro" id="IPR048394">
    <property type="entry name" value="FakA-like_M"/>
</dbReference>
<accession>A0AAJ6DCR9</accession>
<dbReference type="InterPro" id="IPR036117">
    <property type="entry name" value="DhaL_dom_sf"/>
</dbReference>
<dbReference type="SMART" id="SM01120">
    <property type="entry name" value="Dak2"/>
    <property type="match status" value="1"/>
</dbReference>
<name>A0AAJ6DCR9_9MICC</name>
<dbReference type="PROSITE" id="PS51480">
    <property type="entry name" value="DHAL"/>
    <property type="match status" value="1"/>
</dbReference>
<dbReference type="Pfam" id="PF02734">
    <property type="entry name" value="Dak2"/>
    <property type="match status" value="1"/>
</dbReference>
<dbReference type="EMBL" id="CP122566">
    <property type="protein sequence ID" value="WGH93436.1"/>
    <property type="molecule type" value="Genomic_DNA"/>
</dbReference>
<dbReference type="AlphaFoldDB" id="A0AAJ6DCR9"/>
<dbReference type="GO" id="GO:0004371">
    <property type="term" value="F:glycerone kinase activity"/>
    <property type="evidence" value="ECO:0007669"/>
    <property type="project" value="InterPro"/>
</dbReference>
<proteinExistence type="predicted"/>
<evidence type="ECO:0000313" key="2">
    <source>
        <dbReference type="EMBL" id="WGH93436.1"/>
    </source>
</evidence>